<dbReference type="RefSeq" id="WP_190785546.1">
    <property type="nucleotide sequence ID" value="NZ_JACWZZ010000004.1"/>
</dbReference>
<gene>
    <name evidence="2" type="ORF">IC231_16205</name>
</gene>
<keyword evidence="3" id="KW-1185">Reference proteome</keyword>
<comment type="caution">
    <text evidence="2">The sequence shown here is derived from an EMBL/GenBank/DDBJ whole genome shotgun (WGS) entry which is preliminary data.</text>
</comment>
<evidence type="ECO:0000256" key="1">
    <source>
        <dbReference type="SAM" id="SignalP"/>
    </source>
</evidence>
<protein>
    <recommendedName>
        <fullName evidence="4">DUF2846 domain-containing protein</fullName>
    </recommendedName>
</protein>
<name>A0ABR8JMG6_9BACT</name>
<evidence type="ECO:0000313" key="3">
    <source>
        <dbReference type="Proteomes" id="UP000642468"/>
    </source>
</evidence>
<evidence type="ECO:0008006" key="4">
    <source>
        <dbReference type="Google" id="ProtNLM"/>
    </source>
</evidence>
<sequence length="156" mass="16451">MNNKLLWLGVGLVAFWAGSANAQAPAATPAPAATVHFVQGKAFGLIYPKYRVYANGQLVCRLGRKSHCEVSLPAGPTTFVANTALSKVPVLALGRTPELTLVLEAGKSYYLQGDMAAAGARIPNTTYGLTEVVPNPTKLAQIGEFKLVQAMARPAQ</sequence>
<organism evidence="2 3">
    <name type="scientific">Hymenobacter duratus</name>
    <dbReference type="NCBI Taxonomy" id="2771356"/>
    <lineage>
        <taxon>Bacteria</taxon>
        <taxon>Pseudomonadati</taxon>
        <taxon>Bacteroidota</taxon>
        <taxon>Cytophagia</taxon>
        <taxon>Cytophagales</taxon>
        <taxon>Hymenobacteraceae</taxon>
        <taxon>Hymenobacter</taxon>
    </lineage>
</organism>
<feature type="signal peptide" evidence="1">
    <location>
        <begin position="1"/>
        <end position="22"/>
    </location>
</feature>
<proteinExistence type="predicted"/>
<feature type="chain" id="PRO_5047051324" description="DUF2846 domain-containing protein" evidence="1">
    <location>
        <begin position="23"/>
        <end position="156"/>
    </location>
</feature>
<dbReference type="Proteomes" id="UP000642468">
    <property type="component" value="Unassembled WGS sequence"/>
</dbReference>
<accession>A0ABR8JMG6</accession>
<evidence type="ECO:0000313" key="2">
    <source>
        <dbReference type="EMBL" id="MBD2716590.1"/>
    </source>
</evidence>
<keyword evidence="1" id="KW-0732">Signal</keyword>
<dbReference type="EMBL" id="JACWZZ010000004">
    <property type="protein sequence ID" value="MBD2716590.1"/>
    <property type="molecule type" value="Genomic_DNA"/>
</dbReference>
<reference evidence="2 3" key="1">
    <citation type="submission" date="2020-09" db="EMBL/GenBank/DDBJ databases">
        <authorList>
            <person name="Kim M.K."/>
        </authorList>
    </citation>
    <scope>NUCLEOTIDE SEQUENCE [LARGE SCALE GENOMIC DNA]</scope>
    <source>
        <strain evidence="2 3">BT646</strain>
    </source>
</reference>